<evidence type="ECO:0000259" key="2">
    <source>
        <dbReference type="Pfam" id="PF07992"/>
    </source>
</evidence>
<dbReference type="EMBL" id="KN848104">
    <property type="protein sequence ID" value="KIX92463.1"/>
    <property type="molecule type" value="Genomic_DNA"/>
</dbReference>
<dbReference type="Proteomes" id="UP000053411">
    <property type="component" value="Unassembled WGS sequence"/>
</dbReference>
<dbReference type="OrthoDB" id="74360at2759"/>
<dbReference type="RefSeq" id="XP_016626586.1">
    <property type="nucleotide sequence ID" value="XM_016782271.1"/>
</dbReference>
<protein>
    <recommendedName>
        <fullName evidence="2">FAD/NAD(P)-binding domain-containing protein</fullName>
    </recommendedName>
</protein>
<proteinExistence type="predicted"/>
<dbReference type="AlphaFoldDB" id="A0A0D2K836"/>
<dbReference type="PANTHER" id="PTHR43539">
    <property type="entry name" value="FLAVIN-BINDING MONOOXYGENASE-LIKE PROTEIN (AFU_ORTHOLOGUE AFUA_4G09220)"/>
    <property type="match status" value="1"/>
</dbReference>
<dbReference type="PANTHER" id="PTHR43539:SF68">
    <property type="entry name" value="FLAVIN-BINDING MONOOXYGENASE-LIKE PROTEIN (AFU_ORTHOLOGUE AFUA_4G09220)"/>
    <property type="match status" value="1"/>
</dbReference>
<dbReference type="InterPro" id="IPR023753">
    <property type="entry name" value="FAD/NAD-binding_dom"/>
</dbReference>
<evidence type="ECO:0000313" key="4">
    <source>
        <dbReference type="Proteomes" id="UP000053411"/>
    </source>
</evidence>
<dbReference type="Pfam" id="PF07992">
    <property type="entry name" value="Pyr_redox_2"/>
    <property type="match status" value="1"/>
</dbReference>
<dbReference type="VEuPathDB" id="FungiDB:Z520_11783"/>
<dbReference type="InterPro" id="IPR036188">
    <property type="entry name" value="FAD/NAD-bd_sf"/>
</dbReference>
<reference evidence="3 4" key="1">
    <citation type="submission" date="2015-01" db="EMBL/GenBank/DDBJ databases">
        <title>The Genome Sequence of Fonsecaea multimorphosa CBS 102226.</title>
        <authorList>
            <consortium name="The Broad Institute Genomics Platform"/>
            <person name="Cuomo C."/>
            <person name="de Hoog S."/>
            <person name="Gorbushina A."/>
            <person name="Stielow B."/>
            <person name="Teixiera M."/>
            <person name="Abouelleil A."/>
            <person name="Chapman S.B."/>
            <person name="Priest M."/>
            <person name="Young S.K."/>
            <person name="Wortman J."/>
            <person name="Nusbaum C."/>
            <person name="Birren B."/>
        </authorList>
    </citation>
    <scope>NUCLEOTIDE SEQUENCE [LARGE SCALE GENOMIC DNA]</scope>
    <source>
        <strain evidence="3 4">CBS 102226</strain>
    </source>
</reference>
<organism evidence="3 4">
    <name type="scientific">Fonsecaea multimorphosa CBS 102226</name>
    <dbReference type="NCBI Taxonomy" id="1442371"/>
    <lineage>
        <taxon>Eukaryota</taxon>
        <taxon>Fungi</taxon>
        <taxon>Dikarya</taxon>
        <taxon>Ascomycota</taxon>
        <taxon>Pezizomycotina</taxon>
        <taxon>Eurotiomycetes</taxon>
        <taxon>Chaetothyriomycetidae</taxon>
        <taxon>Chaetothyriales</taxon>
        <taxon>Herpotrichiellaceae</taxon>
        <taxon>Fonsecaea</taxon>
    </lineage>
</organism>
<evidence type="ECO:0000313" key="3">
    <source>
        <dbReference type="EMBL" id="KIX92463.1"/>
    </source>
</evidence>
<dbReference type="GO" id="GO:0004497">
    <property type="term" value="F:monooxygenase activity"/>
    <property type="evidence" value="ECO:0007669"/>
    <property type="project" value="TreeGrafter"/>
</dbReference>
<dbReference type="GO" id="GO:0050660">
    <property type="term" value="F:flavin adenine dinucleotide binding"/>
    <property type="evidence" value="ECO:0007669"/>
    <property type="project" value="TreeGrafter"/>
</dbReference>
<dbReference type="PRINTS" id="PR00411">
    <property type="entry name" value="PNDRDTASEI"/>
</dbReference>
<keyword evidence="1" id="KW-0560">Oxidoreductase</keyword>
<gene>
    <name evidence="3" type="ORF">Z520_11783</name>
</gene>
<dbReference type="PRINTS" id="PR00368">
    <property type="entry name" value="FADPNR"/>
</dbReference>
<keyword evidence="4" id="KW-1185">Reference proteome</keyword>
<dbReference type="InterPro" id="IPR050982">
    <property type="entry name" value="Auxin_biosynth/cation_transpt"/>
</dbReference>
<name>A0A0D2K836_9EURO</name>
<dbReference type="SUPFAM" id="SSF51905">
    <property type="entry name" value="FAD/NAD(P)-binding domain"/>
    <property type="match status" value="1"/>
</dbReference>
<dbReference type="GeneID" id="27717529"/>
<sequence>MAPSYDLDRLPGGLPSQLLPEHVDVGTIQKAAQQILENLDAKDLHSTALWRDWLALTGQIRTFSSSEKIAQVWNAQVQSQQVTDVKTKAGRITKPVPTSSWVDVSFTFTTKRESGLVGNCKGTASLIQDGDGKWKIWMLVTVLDSFAGYGHPDVPRVAGDSLANGTVDGFDDQASTTNGEDHFDVVVLGAGQCGLAVAGRLGALGISYVLLEKRPAVGRNWTERYESVRQHTIREYNNLPFERTWKPDDPLLLPGKIVAEGFENYVRKYNIRLWTSADTTGASWAPESRTWKLDITLNGDEKRKLVCRHLIVATGAGVSVDNDPKYPGVDQYEGILLHSGAYKHSRDWATKDAIVIGSGTTAHDIAEDMYRAGLRSVTMIQRNRTAIYPIEWIVKGQQVLYNNNIPTADADAMVASRPNKILRDILKAVHEAAASQEQGRFNDLERAGFRVDRKTPLMDNILSRYGGYYIDIGASSHVVRGEIKVKSGVPITTFTRQGLKFEDGSELRADVVVVATGQDHDYRNQVAEIVGKDFASKLDQFWGLDEEGEVRNVMKPAAPGLWMFGGTAAQARWWSRFVALSIQSDVIGKPLEGVRMVG</sequence>
<dbReference type="Gene3D" id="3.50.50.60">
    <property type="entry name" value="FAD/NAD(P)-binding domain"/>
    <property type="match status" value="1"/>
</dbReference>
<evidence type="ECO:0000256" key="1">
    <source>
        <dbReference type="ARBA" id="ARBA00023002"/>
    </source>
</evidence>
<feature type="domain" description="FAD/NAD(P)-binding" evidence="2">
    <location>
        <begin position="183"/>
        <end position="386"/>
    </location>
</feature>
<accession>A0A0D2K836</accession>